<sequence length="63" mass="6878">MRDEIAVAQAGFARGLPRLMGPNPSPGWTLRARRGFGAWGYLLPELDPSAGGALRKARRLLNF</sequence>
<comment type="caution">
    <text evidence="1">The sequence shown here is derived from an EMBL/GenBank/DDBJ whole genome shotgun (WGS) entry which is preliminary data.</text>
</comment>
<keyword evidence="2" id="KW-1185">Reference proteome</keyword>
<gene>
    <name evidence="1" type="ORF">Pyn_31291</name>
</gene>
<evidence type="ECO:0000313" key="2">
    <source>
        <dbReference type="Proteomes" id="UP000250321"/>
    </source>
</evidence>
<proteinExistence type="predicted"/>
<reference evidence="1 2" key="1">
    <citation type="submission" date="2018-02" db="EMBL/GenBank/DDBJ databases">
        <title>Draft genome of wild Prunus yedoensis var. nudiflora.</title>
        <authorList>
            <person name="Baek S."/>
            <person name="Kim J.-H."/>
            <person name="Choi K."/>
            <person name="Kim G.-B."/>
            <person name="Cho A."/>
            <person name="Jang H."/>
            <person name="Shin C.-H."/>
            <person name="Yu H.-J."/>
            <person name="Mun J.-H."/>
        </authorList>
    </citation>
    <scope>NUCLEOTIDE SEQUENCE [LARGE SCALE GENOMIC DNA]</scope>
    <source>
        <strain evidence="2">cv. Jeju island</strain>
        <tissue evidence="1">Leaf</tissue>
    </source>
</reference>
<dbReference type="AlphaFoldDB" id="A0A314U7G3"/>
<dbReference type="EMBL" id="PJQY01003939">
    <property type="protein sequence ID" value="PQM33303.1"/>
    <property type="molecule type" value="Genomic_DNA"/>
</dbReference>
<accession>A0A314U7G3</accession>
<evidence type="ECO:0000313" key="1">
    <source>
        <dbReference type="EMBL" id="PQM33303.1"/>
    </source>
</evidence>
<protein>
    <submittedName>
        <fullName evidence="1">Uncharacterized protein</fullName>
    </submittedName>
</protein>
<name>A0A314U7G3_PRUYE</name>
<organism evidence="1 2">
    <name type="scientific">Prunus yedoensis var. nudiflora</name>
    <dbReference type="NCBI Taxonomy" id="2094558"/>
    <lineage>
        <taxon>Eukaryota</taxon>
        <taxon>Viridiplantae</taxon>
        <taxon>Streptophyta</taxon>
        <taxon>Embryophyta</taxon>
        <taxon>Tracheophyta</taxon>
        <taxon>Spermatophyta</taxon>
        <taxon>Magnoliopsida</taxon>
        <taxon>eudicotyledons</taxon>
        <taxon>Gunneridae</taxon>
        <taxon>Pentapetalae</taxon>
        <taxon>rosids</taxon>
        <taxon>fabids</taxon>
        <taxon>Rosales</taxon>
        <taxon>Rosaceae</taxon>
        <taxon>Amygdaloideae</taxon>
        <taxon>Amygdaleae</taxon>
        <taxon>Prunus</taxon>
    </lineage>
</organism>
<dbReference type="Proteomes" id="UP000250321">
    <property type="component" value="Unassembled WGS sequence"/>
</dbReference>